<evidence type="ECO:0000259" key="2">
    <source>
        <dbReference type="Pfam" id="PF13392"/>
    </source>
</evidence>
<dbReference type="Pfam" id="PF13392">
    <property type="entry name" value="HNH_3"/>
    <property type="match status" value="1"/>
</dbReference>
<evidence type="ECO:0000259" key="3">
    <source>
        <dbReference type="Pfam" id="PF22083"/>
    </source>
</evidence>
<proteinExistence type="predicted"/>
<evidence type="ECO:0000313" key="4">
    <source>
        <dbReference type="EMBL" id="AZA17346.1"/>
    </source>
</evidence>
<dbReference type="Pfam" id="PF07463">
    <property type="entry name" value="NUMOD4"/>
    <property type="match status" value="1"/>
</dbReference>
<dbReference type="GO" id="GO:0004519">
    <property type="term" value="F:endonuclease activity"/>
    <property type="evidence" value="ECO:0007669"/>
    <property type="project" value="UniProtKB-KW"/>
</dbReference>
<dbReference type="InterPro" id="IPR003647">
    <property type="entry name" value="Intron_nuc_1_rpt"/>
</dbReference>
<dbReference type="GO" id="GO:0016788">
    <property type="term" value="F:hydrolase activity, acting on ester bonds"/>
    <property type="evidence" value="ECO:0007669"/>
    <property type="project" value="InterPro"/>
</dbReference>
<reference evidence="4 5" key="1">
    <citation type="submission" date="2018-09" db="EMBL/GenBank/DDBJ databases">
        <authorList>
            <person name="Somerville V."/>
        </authorList>
    </citation>
    <scope>NUCLEOTIDE SEQUENCE [LARGE SCALE GENOMIC DNA]</scope>
</reference>
<keyword evidence="4" id="KW-0255">Endonuclease</keyword>
<organism evidence="4 5">
    <name type="scientific">Lactobacillus phage ViSo-2018a</name>
    <dbReference type="NCBI Taxonomy" id="2267607"/>
    <lineage>
        <taxon>Viruses</taxon>
        <taxon>Duplodnaviria</taxon>
        <taxon>Heunggongvirae</taxon>
        <taxon>Uroviricota</taxon>
        <taxon>Caudoviricetes</taxon>
        <taxon>Tybeckvirinae</taxon>
        <taxon>Lidleunavirus</taxon>
        <taxon>Lidleunavirus ViSo2018a</taxon>
    </lineage>
</organism>
<dbReference type="Gene3D" id="3.90.75.20">
    <property type="match status" value="1"/>
</dbReference>
<dbReference type="InterPro" id="IPR010902">
    <property type="entry name" value="NUMOD4"/>
</dbReference>
<feature type="domain" description="HNH nuclease" evidence="2">
    <location>
        <begin position="72"/>
        <end position="114"/>
    </location>
</feature>
<accession>A0A3G6JHY5</accession>
<evidence type="ECO:0000313" key="5">
    <source>
        <dbReference type="Proteomes" id="UP000274035"/>
    </source>
</evidence>
<dbReference type="EMBL" id="CP031026">
    <property type="protein sequence ID" value="AZA17346.1"/>
    <property type="molecule type" value="Genomic_DNA"/>
</dbReference>
<dbReference type="Pfam" id="PF22083">
    <property type="entry name" value="I-HmuI_NUMOD-like"/>
    <property type="match status" value="1"/>
</dbReference>
<dbReference type="InterPro" id="IPR036388">
    <property type="entry name" value="WH-like_DNA-bd_sf"/>
</dbReference>
<dbReference type="InterPro" id="IPR054307">
    <property type="entry name" value="I-HmuI_NUMOD-like"/>
</dbReference>
<feature type="domain" description="DNA endonuclease I-HmuI-like NUMOD-like" evidence="3">
    <location>
        <begin position="134"/>
        <end position="178"/>
    </location>
</feature>
<dbReference type="SUPFAM" id="SSF64496">
    <property type="entry name" value="DNA-binding domain of intron-encoded endonucleases"/>
    <property type="match status" value="1"/>
</dbReference>
<evidence type="ECO:0000259" key="1">
    <source>
        <dbReference type="Pfam" id="PF07463"/>
    </source>
</evidence>
<dbReference type="Gene3D" id="1.10.10.10">
    <property type="entry name" value="Winged helix-like DNA-binding domain superfamily/Winged helix DNA-binding domain"/>
    <property type="match status" value="1"/>
</dbReference>
<keyword evidence="5" id="KW-1185">Reference proteome</keyword>
<dbReference type="SUPFAM" id="SSF54060">
    <property type="entry name" value="His-Me finger endonucleases"/>
    <property type="match status" value="1"/>
</dbReference>
<keyword evidence="4" id="KW-0378">Hydrolase</keyword>
<gene>
    <name evidence="4" type="ORF">DQL93_0835</name>
</gene>
<protein>
    <submittedName>
        <fullName evidence="4">HNH homing endonuclease</fullName>
    </submittedName>
</protein>
<feature type="domain" description="NUMOD4" evidence="1">
    <location>
        <begin position="8"/>
        <end position="60"/>
    </location>
</feature>
<dbReference type="SMART" id="SM00497">
    <property type="entry name" value="IENR1"/>
    <property type="match status" value="1"/>
</dbReference>
<dbReference type="Proteomes" id="UP000274035">
    <property type="component" value="Segment"/>
</dbReference>
<name>A0A3G6JHY5_9CAUD</name>
<dbReference type="InterPro" id="IPR044925">
    <property type="entry name" value="His-Me_finger_sf"/>
</dbReference>
<keyword evidence="4" id="KW-0540">Nuclease</keyword>
<dbReference type="InterPro" id="IPR003615">
    <property type="entry name" value="HNH_nuc"/>
</dbReference>
<sequence length="202" mass="23144">MDDTKEKIWKTCPKYSSIEASNFGRIRTKDRYVRNGKGVRLVKGCILKQHYDKDGYLYVSTSINGKKITLRAHRIIASAFIPNPNNYPEVNHIDCNRANNNVSNLEWCTSKYNSQYRDKMGHGVNNNPGKPVFAVDLRTGKVLRFESQSEASRQLGVSQGNICEALKGLYTQFKGYLFTEDESEITPQKYEKLETICIFWVA</sequence>